<dbReference type="InterPro" id="IPR020846">
    <property type="entry name" value="MFS_dom"/>
</dbReference>
<keyword evidence="2" id="KW-0813">Transport</keyword>
<keyword evidence="3" id="KW-1003">Cell membrane</keyword>
<keyword evidence="6 7" id="KW-0472">Membrane</keyword>
<accession>A0A6J6FUW9</accession>
<sequence>MWSTRASSERALHAGAFAISASFMVVFPLLPDLQERAGISTAQLGWIAASGFVAALVAQTLIAPHADRGRERWVINGAIVMMALSTVVYAVGDSIHWFIAGRIGAGLAYGAFTPAAIGLIVRRWPEAPGRHIGRLQAIELAGMALGPLLAVAGKVWLGVLPTLWVAGALTLLAGVPAFASREVRSTAGLGRVGQAADTPHHSLASGFGLLRHRSVIAAALVMTAFFVPIGAYDALFPRFLVDLGSSDWLVGAALMAFAIPSMFLATWAGRTVDRLGPFRAASLGGAANVAVILTYGFVRVPMVIVVIGLFESGGQTLVGAAGAAAMGWAVPGRRAATAQGLGEATATTAGAAVAFLAAPLYAAGGPALLFVTTAVLTAGPLALGVRLARTARPVEEPVPVATVADDPLLAASR</sequence>
<dbReference type="GO" id="GO:0022857">
    <property type="term" value="F:transmembrane transporter activity"/>
    <property type="evidence" value="ECO:0007669"/>
    <property type="project" value="InterPro"/>
</dbReference>
<feature type="domain" description="Major facilitator superfamily (MFS) profile" evidence="8">
    <location>
        <begin position="8"/>
        <end position="392"/>
    </location>
</feature>
<feature type="transmembrane region" description="Helical" evidence="7">
    <location>
        <begin position="42"/>
        <end position="61"/>
    </location>
</feature>
<keyword evidence="4 7" id="KW-0812">Transmembrane</keyword>
<proteinExistence type="predicted"/>
<feature type="transmembrane region" description="Helical" evidence="7">
    <location>
        <begin position="133"/>
        <end position="153"/>
    </location>
</feature>
<evidence type="ECO:0000256" key="2">
    <source>
        <dbReference type="ARBA" id="ARBA00022448"/>
    </source>
</evidence>
<feature type="transmembrane region" description="Helical" evidence="7">
    <location>
        <begin position="367"/>
        <end position="385"/>
    </location>
</feature>
<evidence type="ECO:0000256" key="6">
    <source>
        <dbReference type="ARBA" id="ARBA00023136"/>
    </source>
</evidence>
<feature type="transmembrane region" description="Helical" evidence="7">
    <location>
        <begin position="73"/>
        <end position="91"/>
    </location>
</feature>
<dbReference type="EMBL" id="CAEZSR010000245">
    <property type="protein sequence ID" value="CAB4592876.1"/>
    <property type="molecule type" value="Genomic_DNA"/>
</dbReference>
<reference evidence="9" key="1">
    <citation type="submission" date="2020-05" db="EMBL/GenBank/DDBJ databases">
        <authorList>
            <person name="Chiriac C."/>
            <person name="Salcher M."/>
            <person name="Ghai R."/>
            <person name="Kavagutti S V."/>
        </authorList>
    </citation>
    <scope>NUCLEOTIDE SEQUENCE</scope>
</reference>
<evidence type="ECO:0000313" key="9">
    <source>
        <dbReference type="EMBL" id="CAB4592876.1"/>
    </source>
</evidence>
<feature type="transmembrane region" description="Helical" evidence="7">
    <location>
        <begin position="97"/>
        <end position="121"/>
    </location>
</feature>
<dbReference type="Pfam" id="PF07690">
    <property type="entry name" value="MFS_1"/>
    <property type="match status" value="1"/>
</dbReference>
<name>A0A6J6FUW9_9ZZZZ</name>
<evidence type="ECO:0000256" key="4">
    <source>
        <dbReference type="ARBA" id="ARBA00022692"/>
    </source>
</evidence>
<keyword evidence="5 7" id="KW-1133">Transmembrane helix</keyword>
<organism evidence="9">
    <name type="scientific">freshwater metagenome</name>
    <dbReference type="NCBI Taxonomy" id="449393"/>
    <lineage>
        <taxon>unclassified sequences</taxon>
        <taxon>metagenomes</taxon>
        <taxon>ecological metagenomes</taxon>
    </lineage>
</organism>
<evidence type="ECO:0000256" key="3">
    <source>
        <dbReference type="ARBA" id="ARBA00022475"/>
    </source>
</evidence>
<evidence type="ECO:0000256" key="5">
    <source>
        <dbReference type="ARBA" id="ARBA00022989"/>
    </source>
</evidence>
<dbReference type="InterPro" id="IPR050171">
    <property type="entry name" value="MFS_Transporters"/>
</dbReference>
<dbReference type="AlphaFoldDB" id="A0A6J6FUW9"/>
<feature type="transmembrane region" description="Helical" evidence="7">
    <location>
        <begin position="159"/>
        <end position="179"/>
    </location>
</feature>
<protein>
    <submittedName>
        <fullName evidence="9">Unannotated protein</fullName>
    </submittedName>
</protein>
<gene>
    <name evidence="9" type="ORF">UFOPK1493_03839</name>
</gene>
<evidence type="ECO:0000256" key="1">
    <source>
        <dbReference type="ARBA" id="ARBA00004651"/>
    </source>
</evidence>
<evidence type="ECO:0000259" key="8">
    <source>
        <dbReference type="PROSITE" id="PS50850"/>
    </source>
</evidence>
<feature type="transmembrane region" description="Helical" evidence="7">
    <location>
        <begin position="248"/>
        <end position="268"/>
    </location>
</feature>
<dbReference type="SUPFAM" id="SSF103473">
    <property type="entry name" value="MFS general substrate transporter"/>
    <property type="match status" value="1"/>
</dbReference>
<dbReference type="PROSITE" id="PS50850">
    <property type="entry name" value="MFS"/>
    <property type="match status" value="1"/>
</dbReference>
<comment type="subcellular location">
    <subcellularLocation>
        <location evidence="1">Cell membrane</location>
        <topology evidence="1">Multi-pass membrane protein</topology>
    </subcellularLocation>
</comment>
<evidence type="ECO:0000256" key="7">
    <source>
        <dbReference type="SAM" id="Phobius"/>
    </source>
</evidence>
<dbReference type="PANTHER" id="PTHR23517:SF13">
    <property type="entry name" value="MAJOR FACILITATOR SUPERFAMILY MFS_1"/>
    <property type="match status" value="1"/>
</dbReference>
<feature type="transmembrane region" description="Helical" evidence="7">
    <location>
        <begin position="215"/>
        <end position="236"/>
    </location>
</feature>
<dbReference type="InterPro" id="IPR036259">
    <property type="entry name" value="MFS_trans_sf"/>
</dbReference>
<dbReference type="InterPro" id="IPR011701">
    <property type="entry name" value="MFS"/>
</dbReference>
<dbReference type="GO" id="GO:0005886">
    <property type="term" value="C:plasma membrane"/>
    <property type="evidence" value="ECO:0007669"/>
    <property type="project" value="UniProtKB-SubCell"/>
</dbReference>
<dbReference type="PANTHER" id="PTHR23517">
    <property type="entry name" value="RESISTANCE PROTEIN MDTM, PUTATIVE-RELATED-RELATED"/>
    <property type="match status" value="1"/>
</dbReference>
<feature type="transmembrane region" description="Helical" evidence="7">
    <location>
        <begin position="12"/>
        <end position="30"/>
    </location>
</feature>
<dbReference type="Gene3D" id="1.20.1250.20">
    <property type="entry name" value="MFS general substrate transporter like domains"/>
    <property type="match status" value="2"/>
</dbReference>